<proteinExistence type="predicted"/>
<feature type="binding site" evidence="2">
    <location>
        <position position="10"/>
    </location>
    <ligand>
        <name>Co(2+)</name>
        <dbReference type="ChEBI" id="CHEBI:48828"/>
    </ligand>
</feature>
<keyword evidence="3" id="KW-0170">Cobalt</keyword>
<feature type="binding site" evidence="3">
    <location>
        <position position="145"/>
    </location>
    <ligand>
        <name>Co(2+)</name>
        <dbReference type="ChEBI" id="CHEBI:48828"/>
    </ligand>
</feature>
<dbReference type="Gene3D" id="3.40.50.1400">
    <property type="match status" value="2"/>
</dbReference>
<feature type="binding site" evidence="2">
    <location>
        <position position="214"/>
    </location>
    <ligand>
        <name>Co(2+)</name>
        <dbReference type="ChEBI" id="CHEBI:48828"/>
    </ligand>
</feature>
<dbReference type="OrthoDB" id="9770331at2"/>
<keyword evidence="3" id="KW-0479">Metal-binding</keyword>
<sequence length="266" mass="30350">MKKGVLIVSFGTTYKDTREKNIDRIEQAVRQEKPDCMVLQAYSSDRVRDIIKKRDGIDIPGIKDALERMAESGVTHLTVLPTHVIDGIENNKMKQIIKQYRPFFQTLKTADPLLGKEEDYGFVAKALWDSLEEEVKDGVLIFMGHGSYHEADNCYEKMEKALREYSGKEIYIATVEGSTSIEDVIERMNMGYEQQERKTVRVVITPFMLVAGDHAVNDMAGDEDSFLSKVKAQGYEAECILKGLGEYEGIHLIYLQHLEKEDKDKQ</sequence>
<evidence type="ECO:0000313" key="4">
    <source>
        <dbReference type="EMBL" id="TCL57481.1"/>
    </source>
</evidence>
<dbReference type="InterPro" id="IPR010388">
    <property type="entry name" value="Anaerobic_Co-chelatase"/>
</dbReference>
<accession>A0A4R1QW56</accession>
<evidence type="ECO:0000256" key="3">
    <source>
        <dbReference type="PIRSR" id="PIRSR033579-3"/>
    </source>
</evidence>
<feature type="binding site" evidence="2">
    <location>
        <begin position="85"/>
        <end position="92"/>
    </location>
    <ligand>
        <name>substrate</name>
    </ligand>
</feature>
<protein>
    <submittedName>
        <fullName evidence="4">Sirohydrochlorin cobaltochelatase</fullName>
    </submittedName>
</protein>
<dbReference type="GO" id="GO:0019251">
    <property type="term" value="P:anaerobic cobalamin biosynthetic process"/>
    <property type="evidence" value="ECO:0007669"/>
    <property type="project" value="InterPro"/>
</dbReference>
<name>A0A4R1QW56_9FIRM</name>
<organism evidence="4 5">
    <name type="scientific">Kineothrix alysoides</name>
    <dbReference type="NCBI Taxonomy" id="1469948"/>
    <lineage>
        <taxon>Bacteria</taxon>
        <taxon>Bacillati</taxon>
        <taxon>Bacillota</taxon>
        <taxon>Clostridia</taxon>
        <taxon>Lachnospirales</taxon>
        <taxon>Lachnospiraceae</taxon>
        <taxon>Kineothrix</taxon>
    </lineage>
</organism>
<keyword evidence="5" id="KW-1185">Reference proteome</keyword>
<evidence type="ECO:0000256" key="2">
    <source>
        <dbReference type="PIRSR" id="PIRSR033579-2"/>
    </source>
</evidence>
<dbReference type="GO" id="GO:0016852">
    <property type="term" value="F:sirohydrochlorin cobaltochelatase activity"/>
    <property type="evidence" value="ECO:0007669"/>
    <property type="project" value="InterPro"/>
</dbReference>
<comment type="caution">
    <text evidence="4">The sequence shown here is derived from an EMBL/GenBank/DDBJ whole genome shotgun (WGS) entry which is preliminary data.</text>
</comment>
<dbReference type="SUPFAM" id="SSF53800">
    <property type="entry name" value="Chelatase"/>
    <property type="match status" value="1"/>
</dbReference>
<evidence type="ECO:0000313" key="5">
    <source>
        <dbReference type="Proteomes" id="UP000295718"/>
    </source>
</evidence>
<reference evidence="4 5" key="1">
    <citation type="submission" date="2019-03" db="EMBL/GenBank/DDBJ databases">
        <title>Genomic Encyclopedia of Type Strains, Phase IV (KMG-IV): sequencing the most valuable type-strain genomes for metagenomic binning, comparative biology and taxonomic classification.</title>
        <authorList>
            <person name="Goeker M."/>
        </authorList>
    </citation>
    <scope>NUCLEOTIDE SEQUENCE [LARGE SCALE GENOMIC DNA]</scope>
    <source>
        <strain evidence="4 5">DSM 100556</strain>
    </source>
</reference>
<dbReference type="PIRSF" id="PIRSF033579">
    <property type="entry name" value="Anaer_Co_chel"/>
    <property type="match status" value="1"/>
</dbReference>
<dbReference type="GO" id="GO:0046872">
    <property type="term" value="F:metal ion binding"/>
    <property type="evidence" value="ECO:0007669"/>
    <property type="project" value="UniProtKB-KW"/>
</dbReference>
<feature type="binding site" evidence="3">
    <location>
        <position position="176"/>
    </location>
    <ligand>
        <name>Co(2+)</name>
        <dbReference type="ChEBI" id="CHEBI:48828"/>
    </ligand>
</feature>
<dbReference type="STRING" id="1469948.GCA_000732725_01984"/>
<dbReference type="Pfam" id="PF06180">
    <property type="entry name" value="CbiK"/>
    <property type="match status" value="1"/>
</dbReference>
<dbReference type="EMBL" id="SLUO01000008">
    <property type="protein sequence ID" value="TCL57481.1"/>
    <property type="molecule type" value="Genomic_DNA"/>
</dbReference>
<dbReference type="Proteomes" id="UP000295718">
    <property type="component" value="Unassembled WGS sequence"/>
</dbReference>
<feature type="binding site" evidence="2">
    <location>
        <begin position="209"/>
        <end position="210"/>
    </location>
    <ligand>
        <name>substrate</name>
    </ligand>
</feature>
<feature type="active site" description="Proton acceptor" evidence="1">
    <location>
        <position position="145"/>
    </location>
</feature>
<gene>
    <name evidence="4" type="ORF">EDD76_10815</name>
</gene>
<dbReference type="AlphaFoldDB" id="A0A4R1QW56"/>
<evidence type="ECO:0000256" key="1">
    <source>
        <dbReference type="PIRSR" id="PIRSR033579-1"/>
    </source>
</evidence>
<dbReference type="RefSeq" id="WP_031390677.1">
    <property type="nucleotide sequence ID" value="NZ_JPNB01000001.1"/>
</dbReference>
<dbReference type="CDD" id="cd03413">
    <property type="entry name" value="CbiK_C"/>
    <property type="match status" value="1"/>
</dbReference>